<evidence type="ECO:0000256" key="1">
    <source>
        <dbReference type="SAM" id="MobiDB-lite"/>
    </source>
</evidence>
<proteinExistence type="predicted"/>
<dbReference type="EMBL" id="GG666603">
    <property type="protein sequence ID" value="EEN50054.1"/>
    <property type="molecule type" value="Genomic_DNA"/>
</dbReference>
<accession>C3ZB17</accession>
<dbReference type="InParanoid" id="C3ZB17"/>
<evidence type="ECO:0000313" key="2">
    <source>
        <dbReference type="EMBL" id="EEN50054.1"/>
    </source>
</evidence>
<feature type="compositionally biased region" description="Basic and acidic residues" evidence="1">
    <location>
        <begin position="136"/>
        <end position="148"/>
    </location>
</feature>
<protein>
    <submittedName>
        <fullName evidence="2">Uncharacterized protein</fullName>
    </submittedName>
</protein>
<feature type="region of interest" description="Disordered" evidence="1">
    <location>
        <begin position="106"/>
        <end position="148"/>
    </location>
</feature>
<reference evidence="2" key="1">
    <citation type="journal article" date="2008" name="Nature">
        <title>The amphioxus genome and the evolution of the chordate karyotype.</title>
        <authorList>
            <consortium name="US DOE Joint Genome Institute (JGI-PGF)"/>
            <person name="Putnam N.H."/>
            <person name="Butts T."/>
            <person name="Ferrier D.E.K."/>
            <person name="Furlong R.F."/>
            <person name="Hellsten U."/>
            <person name="Kawashima T."/>
            <person name="Robinson-Rechavi M."/>
            <person name="Shoguchi E."/>
            <person name="Terry A."/>
            <person name="Yu J.-K."/>
            <person name="Benito-Gutierrez E.L."/>
            <person name="Dubchak I."/>
            <person name="Garcia-Fernandez J."/>
            <person name="Gibson-Brown J.J."/>
            <person name="Grigoriev I.V."/>
            <person name="Horton A.C."/>
            <person name="de Jong P.J."/>
            <person name="Jurka J."/>
            <person name="Kapitonov V.V."/>
            <person name="Kohara Y."/>
            <person name="Kuroki Y."/>
            <person name="Lindquist E."/>
            <person name="Lucas S."/>
            <person name="Osoegawa K."/>
            <person name="Pennacchio L.A."/>
            <person name="Salamov A.A."/>
            <person name="Satou Y."/>
            <person name="Sauka-Spengler T."/>
            <person name="Schmutz J."/>
            <person name="Shin-I T."/>
            <person name="Toyoda A."/>
            <person name="Bronner-Fraser M."/>
            <person name="Fujiyama A."/>
            <person name="Holland L.Z."/>
            <person name="Holland P.W.H."/>
            <person name="Satoh N."/>
            <person name="Rokhsar D.S."/>
        </authorList>
    </citation>
    <scope>NUCLEOTIDE SEQUENCE [LARGE SCALE GENOMIC DNA]</scope>
    <source>
        <strain evidence="2">S238N-H82</strain>
        <tissue evidence="2">Testes</tissue>
    </source>
</reference>
<organism>
    <name type="scientific">Branchiostoma floridae</name>
    <name type="common">Florida lancelet</name>
    <name type="synonym">Amphioxus</name>
    <dbReference type="NCBI Taxonomy" id="7739"/>
    <lineage>
        <taxon>Eukaryota</taxon>
        <taxon>Metazoa</taxon>
        <taxon>Chordata</taxon>
        <taxon>Cephalochordata</taxon>
        <taxon>Leptocardii</taxon>
        <taxon>Amphioxiformes</taxon>
        <taxon>Branchiostomatidae</taxon>
        <taxon>Branchiostoma</taxon>
    </lineage>
</organism>
<dbReference type="AlphaFoldDB" id="C3ZB17"/>
<gene>
    <name evidence="2" type="ORF">BRAFLDRAFT_68517</name>
</gene>
<name>C3ZB17_BRAFL</name>
<sequence>MEKLLHTVDTDLGVRQGIGYHHKPDHTVDIQRHRVQYQQANVLDFTPGREYRSFSGMYRNPMSKLNTDKILDWMRDKLKYYFIQWLYYGMDKREYTCKHTEGWRFIKNPRGSSTEPSKDKGGWRFIKNPRGSSTEPSKDTGAHSRRQEKCVKDEQAKFLHALFPKCEFREVGCKVVNIGDGTHIVDSPDGATHTMSSHIHSPVMAAVEIKHTTVTDNSDEHRVRNFSHVRGQFSSDDPGPVAAKDSRVIWDNLAQFGRLKEMSQSRDPECQTCRCASYFKKTASNLCGNCCHVAREHGNENSEELAAKVKAALEMVRVDSTKDCQPVFLMKEARRSA</sequence>